<sequence length="70" mass="7813">MNTVEITTTSHDLVSVSNLKKIQTRDFMGEKVSITDFADFSLNNAHGDVKFIGDTIFDIGRSDIMSVLFK</sequence>
<evidence type="ECO:0000313" key="1">
    <source>
        <dbReference type="EMBL" id="KZL38746.1"/>
    </source>
</evidence>
<dbReference type="EMBL" id="JYDC01000063">
    <property type="protein sequence ID" value="KZL38746.1"/>
    <property type="molecule type" value="Genomic_DNA"/>
</dbReference>
<dbReference type="Proteomes" id="UP000076480">
    <property type="component" value="Unassembled WGS sequence"/>
</dbReference>
<comment type="caution">
    <text evidence="1">The sequence shown here is derived from an EMBL/GenBank/DDBJ whole genome shotgun (WGS) entry which is preliminary data.</text>
</comment>
<dbReference type="OrthoDB" id="9893843at2"/>
<dbReference type="PATRIC" id="fig|33960.6.peg.3021"/>
<reference evidence="1 2" key="1">
    <citation type="submission" date="2015-02" db="EMBL/GenBank/DDBJ databases">
        <title>Draft genome sequence of Lactobacillus collinoides CUPV2371 isolated from a natural cider, the first genome sequence of a strain of this species.</title>
        <authorList>
            <person name="Puertas A.I."/>
            <person name="Spano G."/>
            <person name="Capozzi V."/>
            <person name="Lamontanara A."/>
            <person name="Orru L."/>
            <person name="Duenas M.T."/>
        </authorList>
    </citation>
    <scope>NUCLEOTIDE SEQUENCE [LARGE SCALE GENOMIC DNA]</scope>
    <source>
        <strain evidence="1 2">237</strain>
    </source>
</reference>
<name>A0A161VGP9_SECCO</name>
<gene>
    <name evidence="1" type="ORF">TY91_11885</name>
</gene>
<evidence type="ECO:0000313" key="2">
    <source>
        <dbReference type="Proteomes" id="UP000076480"/>
    </source>
</evidence>
<proteinExistence type="predicted"/>
<accession>A0A161VGP9</accession>
<dbReference type="RefSeq" id="WP_063285590.1">
    <property type="nucleotide sequence ID" value="NZ_JYDC01000063.1"/>
</dbReference>
<keyword evidence="2" id="KW-1185">Reference proteome</keyword>
<organism evidence="1 2">
    <name type="scientific">Secundilactobacillus collinoides</name>
    <name type="common">Lactobacillus collinoides</name>
    <dbReference type="NCBI Taxonomy" id="33960"/>
    <lineage>
        <taxon>Bacteria</taxon>
        <taxon>Bacillati</taxon>
        <taxon>Bacillota</taxon>
        <taxon>Bacilli</taxon>
        <taxon>Lactobacillales</taxon>
        <taxon>Lactobacillaceae</taxon>
        <taxon>Secundilactobacillus</taxon>
    </lineage>
</organism>
<dbReference type="AlphaFoldDB" id="A0A161VGP9"/>
<protein>
    <submittedName>
        <fullName evidence="1">Uncharacterized protein</fullName>
    </submittedName>
</protein>